<name>A0A1J7ITA0_9PEZI</name>
<feature type="compositionally biased region" description="Polar residues" evidence="1">
    <location>
        <begin position="29"/>
        <end position="48"/>
    </location>
</feature>
<reference evidence="2 3" key="1">
    <citation type="submission" date="2016-10" db="EMBL/GenBank/DDBJ databases">
        <title>Draft genome sequence of Coniochaeta ligniaria NRRL30616, a lignocellulolytic fungus for bioabatement of inhibitors in plant biomass hydrolysates.</title>
        <authorList>
            <consortium name="DOE Joint Genome Institute"/>
            <person name="Jimenez D.J."/>
            <person name="Hector R.E."/>
            <person name="Riley R."/>
            <person name="Sun H."/>
            <person name="Grigoriev I.V."/>
            <person name="Van Elsas J.D."/>
            <person name="Nichols N.N."/>
        </authorList>
    </citation>
    <scope>NUCLEOTIDE SEQUENCE [LARGE SCALE GENOMIC DNA]</scope>
    <source>
        <strain evidence="2 3">NRRL 30616</strain>
    </source>
</reference>
<feature type="compositionally biased region" description="Basic and acidic residues" evidence="1">
    <location>
        <begin position="163"/>
        <end position="176"/>
    </location>
</feature>
<keyword evidence="3" id="KW-1185">Reference proteome</keyword>
<accession>A0A1J7ITA0</accession>
<sequence>MSDRNSHENAGSNSPDLTPPGRSPDANHSHSCPKSKQSFSEPSLNTDASIPGIRNPPTSNAPSLGAPNSAPLDAGTSQTWQSSTSYYARSIPATHPDASQNTSSDDAKPGSDSDRSSSAAHPGQLAPTSGTTSHTPCAAHIPRSALDRRVLDPSTAPSNSINDGHDWHDSHDEKSGSPHTRTQTCAWHLPASHNNTGPPPVGRGGPGWRDTAVPSPLGVGTWDWTVATHTKSSTLPLNGTSSQGL</sequence>
<evidence type="ECO:0000313" key="2">
    <source>
        <dbReference type="EMBL" id="OIW24329.1"/>
    </source>
</evidence>
<feature type="region of interest" description="Disordered" evidence="1">
    <location>
        <begin position="1"/>
        <end position="221"/>
    </location>
</feature>
<protein>
    <submittedName>
        <fullName evidence="2">Uncharacterized protein</fullName>
    </submittedName>
</protein>
<feature type="compositionally biased region" description="Polar residues" evidence="1">
    <location>
        <begin position="126"/>
        <end position="135"/>
    </location>
</feature>
<evidence type="ECO:0000256" key="1">
    <source>
        <dbReference type="SAM" id="MobiDB-lite"/>
    </source>
</evidence>
<proteinExistence type="predicted"/>
<dbReference type="EMBL" id="KV875104">
    <property type="protein sequence ID" value="OIW24329.1"/>
    <property type="molecule type" value="Genomic_DNA"/>
</dbReference>
<evidence type="ECO:0000313" key="3">
    <source>
        <dbReference type="Proteomes" id="UP000182658"/>
    </source>
</evidence>
<organism evidence="2 3">
    <name type="scientific">Coniochaeta ligniaria NRRL 30616</name>
    <dbReference type="NCBI Taxonomy" id="1408157"/>
    <lineage>
        <taxon>Eukaryota</taxon>
        <taxon>Fungi</taxon>
        <taxon>Dikarya</taxon>
        <taxon>Ascomycota</taxon>
        <taxon>Pezizomycotina</taxon>
        <taxon>Sordariomycetes</taxon>
        <taxon>Sordariomycetidae</taxon>
        <taxon>Coniochaetales</taxon>
        <taxon>Coniochaetaceae</taxon>
        <taxon>Coniochaeta</taxon>
    </lineage>
</organism>
<gene>
    <name evidence="2" type="ORF">CONLIGDRAFT_685944</name>
</gene>
<dbReference type="AlphaFoldDB" id="A0A1J7ITA0"/>
<dbReference type="InParanoid" id="A0A1J7ITA0"/>
<feature type="compositionally biased region" description="Low complexity" evidence="1">
    <location>
        <begin position="76"/>
        <end position="85"/>
    </location>
</feature>
<dbReference type="Proteomes" id="UP000182658">
    <property type="component" value="Unassembled WGS sequence"/>
</dbReference>
<feature type="compositionally biased region" description="Basic and acidic residues" evidence="1">
    <location>
        <begin position="105"/>
        <end position="115"/>
    </location>
</feature>